<dbReference type="RefSeq" id="WP_058421622.1">
    <property type="nucleotide sequence ID" value="NZ_LKEF01000041.1"/>
</dbReference>
<comment type="caution">
    <text evidence="1">The sequence shown here is derived from an EMBL/GenBank/DDBJ whole genome shotgun (WGS) entry which is preliminary data.</text>
</comment>
<dbReference type="AlphaFoldDB" id="A0A0W0HGN0"/>
<gene>
    <name evidence="1" type="ORF">AO063_27400</name>
</gene>
<reference evidence="1 2" key="1">
    <citation type="submission" date="2015-09" db="EMBL/GenBank/DDBJ databases">
        <title>Genome sequence of ICMP 11288.</title>
        <authorList>
            <person name="Visnovsky S."/>
            <person name="Lu A."/>
            <person name="Panda P."/>
            <person name="Pitman A."/>
        </authorList>
    </citation>
    <scope>NUCLEOTIDE SEQUENCE [LARGE SCALE GENOMIC DNA]</scope>
    <source>
        <strain evidence="1 2">ICMP 11288</strain>
    </source>
</reference>
<name>A0A0W0HGN0_PSEFL</name>
<evidence type="ECO:0000313" key="2">
    <source>
        <dbReference type="Proteomes" id="UP000054197"/>
    </source>
</evidence>
<accession>A0A0W0HGN0</accession>
<proteinExistence type="predicted"/>
<evidence type="ECO:0000313" key="1">
    <source>
        <dbReference type="EMBL" id="KTB59985.1"/>
    </source>
</evidence>
<dbReference type="EMBL" id="LKEF01000041">
    <property type="protein sequence ID" value="KTB59985.1"/>
    <property type="molecule type" value="Genomic_DNA"/>
</dbReference>
<dbReference type="Proteomes" id="UP000054197">
    <property type="component" value="Unassembled WGS sequence"/>
</dbReference>
<evidence type="ECO:0008006" key="3">
    <source>
        <dbReference type="Google" id="ProtNLM"/>
    </source>
</evidence>
<organism evidence="1 2">
    <name type="scientific">Pseudomonas fluorescens ICMP 11288</name>
    <dbReference type="NCBI Taxonomy" id="1198309"/>
    <lineage>
        <taxon>Bacteria</taxon>
        <taxon>Pseudomonadati</taxon>
        <taxon>Pseudomonadota</taxon>
        <taxon>Gammaproteobacteria</taxon>
        <taxon>Pseudomonadales</taxon>
        <taxon>Pseudomonadaceae</taxon>
        <taxon>Pseudomonas</taxon>
    </lineage>
</organism>
<protein>
    <recommendedName>
        <fullName evidence="3">PD-(D/E)XK nuclease superfamily protein</fullName>
    </recommendedName>
</protein>
<sequence length="405" mass="45326">MSFFDRLFAFRQNEFRTPLEDFLTELFAEWLRQVTLAGRVTEVLTDLFKLAPTQLGELSNLNSIVWETQHVIGPGDHGAEGKRPDLIGRCSNFFLIIESKIAAGFTQYQDELGRVDQLSMYQSYRRSRKETFGGLVLITHSTLPPSDWTHQTLYWRAIEKYLRAFTDHNSSTSALNYLTKQLKKFLGDNGMNGTRIDLADITAYPAYQRLTQGLSGLGRVADNCLRIAFQGTSLEKLRAPRGGSGGDFIWPTFCGLTLTNDGFKCHDAQLILWSGTLTGKVYEYIGPFTDGIPDLSVGIGLWFNEEVQQEARSYLLALCEKLNSQEKGAWVLDIHSRDGRGPIILLSTRRSLIDLHVQAAGGDLDDIASEFFSTHSNSLLVELSAPLLEAGKSADQFLFEMVTAE</sequence>